<keyword evidence="2 9" id="KW-0489">Methyltransferase</keyword>
<dbReference type="GO" id="GO:0003908">
    <property type="term" value="F:methylated-DNA-[protein]-cysteine S-methyltransferase activity"/>
    <property type="evidence" value="ECO:0007669"/>
    <property type="project" value="UniProtKB-EC"/>
</dbReference>
<feature type="domain" description="Methylated-DNA-[protein]-cysteine S-methyltransferase DNA binding" evidence="8">
    <location>
        <begin position="91"/>
        <end position="172"/>
    </location>
</feature>
<dbReference type="PANTHER" id="PTHR10815">
    <property type="entry name" value="METHYLATED-DNA--PROTEIN-CYSTEINE METHYLTRANSFERASE"/>
    <property type="match status" value="1"/>
</dbReference>
<dbReference type="AlphaFoldDB" id="A0A1H1UDW2"/>
<dbReference type="NCBIfam" id="TIGR00589">
    <property type="entry name" value="ogt"/>
    <property type="match status" value="1"/>
</dbReference>
<evidence type="ECO:0000256" key="5">
    <source>
        <dbReference type="ARBA" id="ARBA00023204"/>
    </source>
</evidence>
<gene>
    <name evidence="9" type="ORF">SAMN05444158_2914</name>
</gene>
<evidence type="ECO:0000256" key="1">
    <source>
        <dbReference type="ARBA" id="ARBA00001286"/>
    </source>
</evidence>
<dbReference type="Gene3D" id="1.10.10.10">
    <property type="entry name" value="Winged helix-like DNA-binding domain superfamily/Winged helix DNA-binding domain"/>
    <property type="match status" value="1"/>
</dbReference>
<dbReference type="GO" id="GO:0032259">
    <property type="term" value="P:methylation"/>
    <property type="evidence" value="ECO:0007669"/>
    <property type="project" value="UniProtKB-KW"/>
</dbReference>
<dbReference type="Pfam" id="PF01035">
    <property type="entry name" value="DNA_binding_1"/>
    <property type="match status" value="1"/>
</dbReference>
<dbReference type="Proteomes" id="UP000243904">
    <property type="component" value="Chromosome I"/>
</dbReference>
<evidence type="ECO:0000256" key="3">
    <source>
        <dbReference type="ARBA" id="ARBA00022679"/>
    </source>
</evidence>
<comment type="catalytic activity">
    <reaction evidence="1">
        <text>a 4-O-methyl-thymidine in DNA + L-cysteinyl-[protein] = a thymidine in DNA + S-methyl-L-cysteinyl-[protein]</text>
        <dbReference type="Rhea" id="RHEA:53428"/>
        <dbReference type="Rhea" id="RHEA-COMP:10131"/>
        <dbReference type="Rhea" id="RHEA-COMP:10132"/>
        <dbReference type="Rhea" id="RHEA-COMP:13555"/>
        <dbReference type="Rhea" id="RHEA-COMP:13556"/>
        <dbReference type="ChEBI" id="CHEBI:29950"/>
        <dbReference type="ChEBI" id="CHEBI:82612"/>
        <dbReference type="ChEBI" id="CHEBI:137386"/>
        <dbReference type="ChEBI" id="CHEBI:137387"/>
        <dbReference type="EC" id="2.1.1.63"/>
    </reaction>
</comment>
<evidence type="ECO:0000256" key="2">
    <source>
        <dbReference type="ARBA" id="ARBA00022603"/>
    </source>
</evidence>
<dbReference type="CDD" id="cd06445">
    <property type="entry name" value="ATase"/>
    <property type="match status" value="1"/>
</dbReference>
<dbReference type="RefSeq" id="WP_146687753.1">
    <property type="nucleotide sequence ID" value="NZ_LT629750.1"/>
</dbReference>
<comment type="catalytic activity">
    <reaction evidence="6">
        <text>a 6-O-methyl-2'-deoxyguanosine in DNA + L-cysteinyl-[protein] = S-methyl-L-cysteinyl-[protein] + a 2'-deoxyguanosine in DNA</text>
        <dbReference type="Rhea" id="RHEA:24000"/>
        <dbReference type="Rhea" id="RHEA-COMP:10131"/>
        <dbReference type="Rhea" id="RHEA-COMP:10132"/>
        <dbReference type="Rhea" id="RHEA-COMP:11367"/>
        <dbReference type="Rhea" id="RHEA-COMP:11368"/>
        <dbReference type="ChEBI" id="CHEBI:29950"/>
        <dbReference type="ChEBI" id="CHEBI:82612"/>
        <dbReference type="ChEBI" id="CHEBI:85445"/>
        <dbReference type="ChEBI" id="CHEBI:85448"/>
        <dbReference type="EC" id="2.1.1.63"/>
    </reaction>
</comment>
<dbReference type="InterPro" id="IPR001497">
    <property type="entry name" value="MethylDNA_cys_MeTrfase_AS"/>
</dbReference>
<sequence>MSQSATQKYALFDTAIGRCGIAWNDIGVLAVRLPFASDDKMRAHLRNKCGDLEEAAPPPHIRLAIDAITSLMNGEAVDLSGIDLDMARVPDFDRRVYEIARSIPPGSTLTYGDIAKRLGGLELARDVGQALGHNPFAIVVPCHRVLAAGGKPGGFSAPGGRSTKLRMLAIENAYVNDTPSLFDFSKRQRPRQTEGNPKPSLGNSRRRAG</sequence>
<keyword evidence="3 9" id="KW-0808">Transferase</keyword>
<evidence type="ECO:0000259" key="8">
    <source>
        <dbReference type="Pfam" id="PF01035"/>
    </source>
</evidence>
<dbReference type="SUPFAM" id="SSF53155">
    <property type="entry name" value="Methylated DNA-protein cysteine methyltransferase domain"/>
    <property type="match status" value="1"/>
</dbReference>
<keyword evidence="5" id="KW-0234">DNA repair</keyword>
<evidence type="ECO:0000313" key="10">
    <source>
        <dbReference type="Proteomes" id="UP000243904"/>
    </source>
</evidence>
<keyword evidence="4" id="KW-0227">DNA damage</keyword>
<name>A0A1H1UDW2_9BRAD</name>
<protein>
    <submittedName>
        <fullName evidence="9">Methylated-DNA-[protein]-cysteine S-methyltransferase</fullName>
    </submittedName>
</protein>
<evidence type="ECO:0000256" key="6">
    <source>
        <dbReference type="ARBA" id="ARBA00049348"/>
    </source>
</evidence>
<proteinExistence type="predicted"/>
<dbReference type="InterPro" id="IPR036631">
    <property type="entry name" value="MGMT_N_sf"/>
</dbReference>
<dbReference type="SUPFAM" id="SSF46767">
    <property type="entry name" value="Methylated DNA-protein cysteine methyltransferase, C-terminal domain"/>
    <property type="match status" value="1"/>
</dbReference>
<dbReference type="InterPro" id="IPR036217">
    <property type="entry name" value="MethylDNA_cys_MeTrfase_DNAb"/>
</dbReference>
<dbReference type="EMBL" id="LT629750">
    <property type="protein sequence ID" value="SDS70481.1"/>
    <property type="molecule type" value="Genomic_DNA"/>
</dbReference>
<keyword evidence="10" id="KW-1185">Reference proteome</keyword>
<accession>A0A1H1UDW2</accession>
<evidence type="ECO:0000256" key="7">
    <source>
        <dbReference type="SAM" id="MobiDB-lite"/>
    </source>
</evidence>
<dbReference type="GO" id="GO:0006281">
    <property type="term" value="P:DNA repair"/>
    <property type="evidence" value="ECO:0007669"/>
    <property type="project" value="UniProtKB-KW"/>
</dbReference>
<organism evidence="9 10">
    <name type="scientific">Bradyrhizobium canariense</name>
    <dbReference type="NCBI Taxonomy" id="255045"/>
    <lineage>
        <taxon>Bacteria</taxon>
        <taxon>Pseudomonadati</taxon>
        <taxon>Pseudomonadota</taxon>
        <taxon>Alphaproteobacteria</taxon>
        <taxon>Hyphomicrobiales</taxon>
        <taxon>Nitrobacteraceae</taxon>
        <taxon>Bradyrhizobium</taxon>
    </lineage>
</organism>
<evidence type="ECO:0000256" key="4">
    <source>
        <dbReference type="ARBA" id="ARBA00022763"/>
    </source>
</evidence>
<dbReference type="PANTHER" id="PTHR10815:SF5">
    <property type="entry name" value="METHYLATED-DNA--PROTEIN-CYSTEINE METHYLTRANSFERASE"/>
    <property type="match status" value="1"/>
</dbReference>
<feature type="region of interest" description="Disordered" evidence="7">
    <location>
        <begin position="181"/>
        <end position="209"/>
    </location>
</feature>
<dbReference type="InterPro" id="IPR036388">
    <property type="entry name" value="WH-like_DNA-bd_sf"/>
</dbReference>
<dbReference type="PROSITE" id="PS00374">
    <property type="entry name" value="MGMT"/>
    <property type="match status" value="1"/>
</dbReference>
<reference evidence="10" key="1">
    <citation type="submission" date="2016-10" db="EMBL/GenBank/DDBJ databases">
        <authorList>
            <person name="Varghese N."/>
            <person name="Submissions S."/>
        </authorList>
    </citation>
    <scope>NUCLEOTIDE SEQUENCE [LARGE SCALE GENOMIC DNA]</scope>
    <source>
        <strain evidence="10">GAS369</strain>
    </source>
</reference>
<evidence type="ECO:0000313" key="9">
    <source>
        <dbReference type="EMBL" id="SDS70481.1"/>
    </source>
</evidence>
<dbReference type="InterPro" id="IPR014048">
    <property type="entry name" value="MethylDNA_cys_MeTrfase_DNA-bd"/>
</dbReference>